<reference evidence="2 3" key="1">
    <citation type="journal article" date="2014" name="Nature">
        <title>An environmental bacterial taxon with a large and distinct metabolic repertoire.</title>
        <authorList>
            <person name="Wilson M.C."/>
            <person name="Mori T."/>
            <person name="Ruckert C."/>
            <person name="Uria A.R."/>
            <person name="Helf M.J."/>
            <person name="Takada K."/>
            <person name="Gernert C."/>
            <person name="Steffens U.A."/>
            <person name="Heycke N."/>
            <person name="Schmitt S."/>
            <person name="Rinke C."/>
            <person name="Helfrich E.J."/>
            <person name="Brachmann A.O."/>
            <person name="Gurgui C."/>
            <person name="Wakimoto T."/>
            <person name="Kracht M."/>
            <person name="Crusemann M."/>
            <person name="Hentschel U."/>
            <person name="Abe I."/>
            <person name="Matsunaga S."/>
            <person name="Kalinowski J."/>
            <person name="Takeyama H."/>
            <person name="Piel J."/>
        </authorList>
    </citation>
    <scope>NUCLEOTIDE SEQUENCE [LARGE SCALE GENOMIC DNA]</scope>
    <source>
        <strain evidence="3">TSY1</strain>
    </source>
</reference>
<proteinExistence type="predicted"/>
<protein>
    <recommendedName>
        <fullName evidence="4">CoA transferase</fullName>
    </recommendedName>
</protein>
<organism evidence="2 3">
    <name type="scientific">Entotheonella factor</name>
    <dbReference type="NCBI Taxonomy" id="1429438"/>
    <lineage>
        <taxon>Bacteria</taxon>
        <taxon>Pseudomonadati</taxon>
        <taxon>Nitrospinota/Tectimicrobiota group</taxon>
        <taxon>Candidatus Tectimicrobiota</taxon>
        <taxon>Candidatus Entotheonellia</taxon>
        <taxon>Candidatus Entotheonellales</taxon>
        <taxon>Candidatus Entotheonellaceae</taxon>
        <taxon>Candidatus Entotheonella</taxon>
    </lineage>
</organism>
<gene>
    <name evidence="2" type="ORF">ETSY1_09765</name>
</gene>
<keyword evidence="1" id="KW-0808">Transferase</keyword>
<dbReference type="EMBL" id="AZHW01000299">
    <property type="protein sequence ID" value="ETX00834.1"/>
    <property type="molecule type" value="Genomic_DNA"/>
</dbReference>
<accession>W4LS30</accession>
<dbReference type="HOGENOM" id="CLU_010587_0_0_7"/>
<evidence type="ECO:0008006" key="4">
    <source>
        <dbReference type="Google" id="ProtNLM"/>
    </source>
</evidence>
<dbReference type="AlphaFoldDB" id="W4LS30"/>
<dbReference type="Gene3D" id="3.40.50.10540">
    <property type="entry name" value="Crotonobetainyl-coa:carnitine coa-transferase, domain 1"/>
    <property type="match status" value="2"/>
</dbReference>
<dbReference type="GO" id="GO:0008410">
    <property type="term" value="F:CoA-transferase activity"/>
    <property type="evidence" value="ECO:0007669"/>
    <property type="project" value="TreeGrafter"/>
</dbReference>
<name>W4LS30_ENTF1</name>
<dbReference type="InterPro" id="IPR023606">
    <property type="entry name" value="CoA-Trfase_III_dom_1_sf"/>
</dbReference>
<evidence type="ECO:0000313" key="3">
    <source>
        <dbReference type="Proteomes" id="UP000019141"/>
    </source>
</evidence>
<dbReference type="PANTHER" id="PTHR48207">
    <property type="entry name" value="SUCCINATE--HYDROXYMETHYLGLUTARATE COA-TRANSFERASE"/>
    <property type="match status" value="1"/>
</dbReference>
<dbReference type="PANTHER" id="PTHR48207:SF3">
    <property type="entry name" value="SUCCINATE--HYDROXYMETHYLGLUTARATE COA-TRANSFERASE"/>
    <property type="match status" value="1"/>
</dbReference>
<comment type="caution">
    <text evidence="2">The sequence shown here is derived from an EMBL/GenBank/DDBJ whole genome shotgun (WGS) entry which is preliminary data.</text>
</comment>
<evidence type="ECO:0000256" key="1">
    <source>
        <dbReference type="ARBA" id="ARBA00022679"/>
    </source>
</evidence>
<evidence type="ECO:0000313" key="2">
    <source>
        <dbReference type="EMBL" id="ETX00834.1"/>
    </source>
</evidence>
<dbReference type="Pfam" id="PF02515">
    <property type="entry name" value="CoA_transf_3"/>
    <property type="match status" value="2"/>
</dbReference>
<dbReference type="SUPFAM" id="SSF89796">
    <property type="entry name" value="CoA-transferase family III (CaiB/BaiF)"/>
    <property type="match status" value="2"/>
</dbReference>
<dbReference type="InterPro" id="IPR050483">
    <property type="entry name" value="CoA-transferase_III_domain"/>
</dbReference>
<dbReference type="InterPro" id="IPR044855">
    <property type="entry name" value="CoA-Trfase_III_dom3_sf"/>
</dbReference>
<sequence>MSQATGLLSGMKVVELASRISGPYCGKILAHLGAEVIKVEPPEGDETRRLGPFPNHIPHPEKSGLFLWLNANKYGVTLDAALPRDRRRLAHLIRNADILIESDARGSLHTWQPDGLINGQLLRQRHPGLILTSVTPFGSWGPYAGYKATDLVLFHMSGNAHGLLGPVEDPGCDPPIRAGGHQAELVAGMAAATATLSALYRKRMTGLGSHVELSAFEAMANQLISGLANCAYGQPAPPRAQQEVKEAAIGGMVTAIGGVLPCRDGYVAISPREDAQWARWLDVMGQPAWAGDVRFRTRESRQQNTTELWELLSQWSLQHSKHDIARWGQDKRIPCFPTNTVEELLSDEHLAARKFFVDIDHPAAGPFKYPGVPYTFSNTPLPLNARPAPLLGQHNDMFLGGSVTLSQDSSQAGNISQAGARPLTGVRVVDLSWIIAGPTATRFLAMMGAEVIKVGSARRPDPSTRGAPFQAYNQSKRYAALNLSKPEGLELVKQLLRISDVVVENFAAGVIERLGLGYDVVSAVKPDIIMVSSSGTGHSGPHKDYVAYGSLLQHYTGWNGISGYPNREPIKGGLWADPWVGMELAMVTLAALNHRAVTGEGQYIDLSMAEALSASIPEALLDYQMNGDIPAPQGNRDTWDAPHGVYPCAGEDRWIAIAVTSESEWQALCGVIERPDLAADPGLLNAEGRRRRCDELDAAMTLWTRHQDDEAAMHRLQAAGVPAGPSLDIARVYQSPQLREGGYLRPLRTSDGETRDLPGLPWRFSDLDDHHIAAAPVLGQDNTYVYQELLGLSEAEVARLVEAQIIY</sequence>
<dbReference type="Proteomes" id="UP000019141">
    <property type="component" value="Unassembled WGS sequence"/>
</dbReference>
<dbReference type="InterPro" id="IPR003673">
    <property type="entry name" value="CoA-Trfase_fam_III"/>
</dbReference>
<keyword evidence="3" id="KW-1185">Reference proteome</keyword>
<dbReference type="Gene3D" id="3.30.1540.10">
    <property type="entry name" value="formyl-coa transferase, domain 3"/>
    <property type="match status" value="2"/>
</dbReference>